<reference evidence="4" key="1">
    <citation type="submission" date="2015-07" db="EMBL/GenBank/DDBJ databases">
        <authorList>
            <person name="Ju K.-S."/>
            <person name="Doroghazi J.R."/>
            <person name="Metcalf W.W."/>
        </authorList>
    </citation>
    <scope>NUCLEOTIDE SEQUENCE [LARGE SCALE GENOMIC DNA]</scope>
    <source>
        <strain evidence="4">NRRL 2290</strain>
    </source>
</reference>
<dbReference type="PATRIC" id="fig|67356.5.peg.3520"/>
<evidence type="ECO:0000313" key="3">
    <source>
        <dbReference type="EMBL" id="KOG35218.1"/>
    </source>
</evidence>
<name>A0A0L8LAF5_9ACTN</name>
<dbReference type="STRING" id="67356.AQJ84_09550"/>
<feature type="compositionally biased region" description="Low complexity" evidence="1">
    <location>
        <begin position="322"/>
        <end position="343"/>
    </location>
</feature>
<gene>
    <name evidence="3" type="ORF">ADK37_16460</name>
</gene>
<protein>
    <recommendedName>
        <fullName evidence="2">DUF6777 domain-containing protein</fullName>
    </recommendedName>
</protein>
<dbReference type="InterPro" id="IPR046704">
    <property type="entry name" value="DUF6777"/>
</dbReference>
<dbReference type="Pfam" id="PF20568">
    <property type="entry name" value="DUF6777"/>
    <property type="match status" value="1"/>
</dbReference>
<feature type="compositionally biased region" description="Basic and acidic residues" evidence="1">
    <location>
        <begin position="231"/>
        <end position="241"/>
    </location>
</feature>
<organism evidence="3 4">
    <name type="scientific">Streptomyces resistomycificus</name>
    <dbReference type="NCBI Taxonomy" id="67356"/>
    <lineage>
        <taxon>Bacteria</taxon>
        <taxon>Bacillati</taxon>
        <taxon>Actinomycetota</taxon>
        <taxon>Actinomycetes</taxon>
        <taxon>Kitasatosporales</taxon>
        <taxon>Streptomycetaceae</taxon>
        <taxon>Streptomyces</taxon>
        <taxon>Streptomyces aurantiacus group</taxon>
    </lineage>
</organism>
<comment type="caution">
    <text evidence="3">The sequence shown here is derived from an EMBL/GenBank/DDBJ whole genome shotgun (WGS) entry which is preliminary data.</text>
</comment>
<feature type="domain" description="DUF6777" evidence="2">
    <location>
        <begin position="73"/>
        <end position="234"/>
    </location>
</feature>
<feature type="region of interest" description="Disordered" evidence="1">
    <location>
        <begin position="18"/>
        <end position="73"/>
    </location>
</feature>
<proteinExistence type="predicted"/>
<keyword evidence="4" id="KW-1185">Reference proteome</keyword>
<sequence>MLVVAAVVLAVVFTRPDGGSGSSAGGSGGGEVFLQAAGKTGPDPFTESSATDSSAPPASAPATTRSAPANAVRSVDGGAPGLYGGTRNVASCDVEKQITALRATPAKNRAFASVAGVTPSEVPAYLRALTPLQLRMDTRVTNHGYRDGAATSYQAVLQSGTAVLVDGRGVPRVRCACGNPLTPPVALQTTPRRIGDSWPSYQPSNVVVVAPAPQVVKVFVIYDPDRGDWFARHPGDTGGKDKKAKPPKHGVTPSTTVSTPKSPSSDSPSPCVSLTGDRTGVGGADPCPSPTSTAPSSPSSSSESPSSSSSQPPSSSSPPPSSESSSPEVVTSEPPSSESSPVP</sequence>
<accession>A0A0L8LAF5</accession>
<dbReference type="eggNOG" id="COG0515">
    <property type="taxonomic scope" value="Bacteria"/>
</dbReference>
<feature type="compositionally biased region" description="Low complexity" evidence="1">
    <location>
        <begin position="251"/>
        <end position="275"/>
    </location>
</feature>
<feature type="region of interest" description="Disordered" evidence="1">
    <location>
        <begin position="231"/>
        <end position="343"/>
    </location>
</feature>
<feature type="compositionally biased region" description="Low complexity" evidence="1">
    <location>
        <begin position="46"/>
        <end position="71"/>
    </location>
</feature>
<dbReference type="EMBL" id="LGUS01000159">
    <property type="protein sequence ID" value="KOG35218.1"/>
    <property type="molecule type" value="Genomic_DNA"/>
</dbReference>
<evidence type="ECO:0000259" key="2">
    <source>
        <dbReference type="Pfam" id="PF20568"/>
    </source>
</evidence>
<dbReference type="Proteomes" id="UP000037251">
    <property type="component" value="Unassembled WGS sequence"/>
</dbReference>
<dbReference type="AlphaFoldDB" id="A0A0L8LAF5"/>
<feature type="compositionally biased region" description="Gly residues" evidence="1">
    <location>
        <begin position="18"/>
        <end position="31"/>
    </location>
</feature>
<evidence type="ECO:0000313" key="4">
    <source>
        <dbReference type="Proteomes" id="UP000037251"/>
    </source>
</evidence>
<evidence type="ECO:0000256" key="1">
    <source>
        <dbReference type="SAM" id="MobiDB-lite"/>
    </source>
</evidence>
<feature type="compositionally biased region" description="Low complexity" evidence="1">
    <location>
        <begin position="290"/>
        <end position="314"/>
    </location>
</feature>